<proteinExistence type="predicted"/>
<comment type="caution">
    <text evidence="2">The sequence shown here is derived from an EMBL/GenBank/DDBJ whole genome shotgun (WGS) entry which is preliminary data.</text>
</comment>
<name>A0A644W1G0_9ZZZZ</name>
<sequence>MIRVAAGQHGLDNIRFRVIGIHTDRRVQRLAVNDAARHVQPVAVAVAGQKQRIFAHRFEDPAAAVVGGDPVSSRLGGGPVGEGCRTSGHAGRVGPGVTRSGDFKGHGTGGDAAAVGVWVGKACGDQGAYIRRGVLEGVHLHVCRALGEFHSDDIGIG</sequence>
<feature type="region of interest" description="Disordered" evidence="1">
    <location>
        <begin position="76"/>
        <end position="96"/>
    </location>
</feature>
<gene>
    <name evidence="2" type="ORF">SDC9_42744</name>
</gene>
<protein>
    <submittedName>
        <fullName evidence="2">Uncharacterized protein</fullName>
    </submittedName>
</protein>
<dbReference type="EMBL" id="VSSQ01000514">
    <property type="protein sequence ID" value="MPL96562.1"/>
    <property type="molecule type" value="Genomic_DNA"/>
</dbReference>
<accession>A0A644W1G0</accession>
<evidence type="ECO:0000256" key="1">
    <source>
        <dbReference type="SAM" id="MobiDB-lite"/>
    </source>
</evidence>
<dbReference type="AlphaFoldDB" id="A0A644W1G0"/>
<organism evidence="2">
    <name type="scientific">bioreactor metagenome</name>
    <dbReference type="NCBI Taxonomy" id="1076179"/>
    <lineage>
        <taxon>unclassified sequences</taxon>
        <taxon>metagenomes</taxon>
        <taxon>ecological metagenomes</taxon>
    </lineage>
</organism>
<reference evidence="2" key="1">
    <citation type="submission" date="2019-08" db="EMBL/GenBank/DDBJ databases">
        <authorList>
            <person name="Kucharzyk K."/>
            <person name="Murdoch R.W."/>
            <person name="Higgins S."/>
            <person name="Loffler F."/>
        </authorList>
    </citation>
    <scope>NUCLEOTIDE SEQUENCE</scope>
</reference>
<evidence type="ECO:0000313" key="2">
    <source>
        <dbReference type="EMBL" id="MPL96562.1"/>
    </source>
</evidence>